<keyword evidence="4 9" id="KW-0732">Signal</keyword>
<comment type="similarity">
    <text evidence="1 7 8">Belongs to the peptidase S8 family.</text>
</comment>
<evidence type="ECO:0000256" key="7">
    <source>
        <dbReference type="PROSITE-ProRule" id="PRU01240"/>
    </source>
</evidence>
<keyword evidence="5 7" id="KW-0378">Hydrolase</keyword>
<organism evidence="12 13">
    <name type="scientific">Bacillus selenitireducens (strain ATCC 700615 / DSM 15326 / MLS10)</name>
    <dbReference type="NCBI Taxonomy" id="439292"/>
    <lineage>
        <taxon>Bacteria</taxon>
        <taxon>Bacillati</taxon>
        <taxon>Bacillota</taxon>
        <taxon>Bacilli</taxon>
        <taxon>Bacillales</taxon>
        <taxon>Bacillaceae</taxon>
        <taxon>Salisediminibacterium</taxon>
    </lineage>
</organism>
<dbReference type="STRING" id="439292.Bsel_3071"/>
<evidence type="ECO:0000256" key="3">
    <source>
        <dbReference type="ARBA" id="ARBA00022723"/>
    </source>
</evidence>
<evidence type="ECO:0000256" key="9">
    <source>
        <dbReference type="SAM" id="SignalP"/>
    </source>
</evidence>
<evidence type="ECO:0000256" key="5">
    <source>
        <dbReference type="ARBA" id="ARBA00022801"/>
    </source>
</evidence>
<gene>
    <name evidence="12" type="ordered locus">Bsel_3071</name>
</gene>
<name>D6Y0I5_BACIE</name>
<evidence type="ECO:0000256" key="8">
    <source>
        <dbReference type="RuleBase" id="RU003355"/>
    </source>
</evidence>
<dbReference type="Proteomes" id="UP000000271">
    <property type="component" value="Chromosome"/>
</dbReference>
<evidence type="ECO:0000313" key="12">
    <source>
        <dbReference type="EMBL" id="ADI00553.1"/>
    </source>
</evidence>
<dbReference type="GO" id="GO:0006508">
    <property type="term" value="P:proteolysis"/>
    <property type="evidence" value="ECO:0007669"/>
    <property type="project" value="UniProtKB-KW"/>
</dbReference>
<dbReference type="PRINTS" id="PR00723">
    <property type="entry name" value="SUBTILISIN"/>
</dbReference>
<dbReference type="Pfam" id="PF00082">
    <property type="entry name" value="Peptidase_S8"/>
    <property type="match status" value="1"/>
</dbReference>
<feature type="domain" description="SLH" evidence="11">
    <location>
        <begin position="526"/>
        <end position="586"/>
    </location>
</feature>
<dbReference type="MEROPS" id="S08.126"/>
<dbReference type="PROSITE" id="PS51272">
    <property type="entry name" value="SLH"/>
    <property type="match status" value="3"/>
</dbReference>
<dbReference type="InterPro" id="IPR034202">
    <property type="entry name" value="Subtilisin_Carlsberg-like"/>
</dbReference>
<keyword evidence="13" id="KW-1185">Reference proteome</keyword>
<evidence type="ECO:0000313" key="13">
    <source>
        <dbReference type="Proteomes" id="UP000000271"/>
    </source>
</evidence>
<feature type="domain" description="SLH" evidence="11">
    <location>
        <begin position="587"/>
        <end position="642"/>
    </location>
</feature>
<dbReference type="OrthoDB" id="9798386at2"/>
<feature type="signal peptide" evidence="9">
    <location>
        <begin position="1"/>
        <end position="25"/>
    </location>
</feature>
<dbReference type="eggNOG" id="COG1404">
    <property type="taxonomic scope" value="Bacteria"/>
</dbReference>
<evidence type="ECO:0000256" key="4">
    <source>
        <dbReference type="ARBA" id="ARBA00022729"/>
    </source>
</evidence>
<dbReference type="SUPFAM" id="SSF52743">
    <property type="entry name" value="Subtilisin-like"/>
    <property type="match status" value="1"/>
</dbReference>
<dbReference type="CDD" id="cd07477">
    <property type="entry name" value="Peptidases_S8_Subtilisin_subset"/>
    <property type="match status" value="1"/>
</dbReference>
<dbReference type="AlphaFoldDB" id="D6Y0I5"/>
<reference evidence="12" key="1">
    <citation type="submission" date="2009-10" db="EMBL/GenBank/DDBJ databases">
        <title>Complete sequence of Bacillus selenitireducens MLS10.</title>
        <authorList>
            <consortium name="US DOE Joint Genome Institute"/>
            <person name="Lucas S."/>
            <person name="Copeland A."/>
            <person name="Lapidus A."/>
            <person name="Glavina del Rio T."/>
            <person name="Dalin E."/>
            <person name="Tice H."/>
            <person name="Bruce D."/>
            <person name="Goodwin L."/>
            <person name="Pitluck S."/>
            <person name="Sims D."/>
            <person name="Brettin T."/>
            <person name="Detter J.C."/>
            <person name="Han C."/>
            <person name="Larimer F."/>
            <person name="Land M."/>
            <person name="Hauser L."/>
            <person name="Kyrpides N."/>
            <person name="Ovchinnikova G."/>
            <person name="Stolz J."/>
        </authorList>
    </citation>
    <scope>NUCLEOTIDE SEQUENCE [LARGE SCALE GENOMIC DNA]</scope>
    <source>
        <strain evidence="12">MLS10</strain>
    </source>
</reference>
<dbReference type="Pfam" id="PF00395">
    <property type="entry name" value="SLH"/>
    <property type="match status" value="3"/>
</dbReference>
<sequence length="642" mass="69655">MMRQSIRIAVACIIMMGFSVTGAYAAGNDEPYILQFDSEESRDAWIETLDEESYTVHDSITGVSLHLSEEEVAGLESGVPGLSEVSQDMMVSIGITPADKWGFETVNHTRRGAMDGDGSGVAISVIDTGIERWHPNLSYVRGTCAITMTGGCQNGYQDDNGHGTHVAGIINAQGRDDLTGIAPGADLYVVKAMNENGDGRISDVITGIEWSITQNVDIINLSITTEFSHSMLNESIEYATARGITLVGAAGNIHEPQRPVMYPAKHPDVIAVSSVNADRMPSLFSAFGPEILLSAPGEGILSTDLLSRNFHGRQGYSVKSGTSMASPFVAGIFALYQERYPHLNRRDLIDVVTANADQPGNTSARNEAFGFGIVQVPVSRGNEEGTVIPLTQEEDGALKLDLSILEGERFTLFRNGIVIAEGLSGPVFRDYVPGGEHVYEVFLEEDQTLRFTGASPLFSREGKRFNDVKPLSWYHRDVYFLNSAGISEGFSDGSFRPYVNITRAEAVTMIVRALGLDVQGGDAPAPFSDVSTESFAFEAIRAAEAAGIIGGYGDGTFRPGANISRGEVAIMLANAWFSDYEPAMTASFAFSDIHPNESAYRSINTIFEQEITRGFPDGTFRSDQPVQRNQFARFLYASPRTR</sequence>
<evidence type="ECO:0000256" key="2">
    <source>
        <dbReference type="ARBA" id="ARBA00022670"/>
    </source>
</evidence>
<dbReference type="InterPro" id="IPR001119">
    <property type="entry name" value="SLH_dom"/>
</dbReference>
<dbReference type="InterPro" id="IPR023827">
    <property type="entry name" value="Peptidase_S8_Asp-AS"/>
</dbReference>
<evidence type="ECO:0000256" key="1">
    <source>
        <dbReference type="ARBA" id="ARBA00011073"/>
    </source>
</evidence>
<feature type="domain" description="SLH" evidence="11">
    <location>
        <begin position="461"/>
        <end position="524"/>
    </location>
</feature>
<feature type="domain" description="PH" evidence="10">
    <location>
        <begin position="1"/>
        <end position="54"/>
    </location>
</feature>
<dbReference type="PROSITE" id="PS51892">
    <property type="entry name" value="SUBTILASE"/>
    <property type="match status" value="1"/>
</dbReference>
<feature type="active site" description="Charge relay system" evidence="7">
    <location>
        <position position="127"/>
    </location>
</feature>
<dbReference type="Gene3D" id="3.40.50.200">
    <property type="entry name" value="Peptidase S8/S53 domain"/>
    <property type="match status" value="1"/>
</dbReference>
<evidence type="ECO:0000256" key="6">
    <source>
        <dbReference type="ARBA" id="ARBA00022825"/>
    </source>
</evidence>
<dbReference type="PROSITE" id="PS00138">
    <property type="entry name" value="SUBTILASE_SER"/>
    <property type="match status" value="1"/>
</dbReference>
<proteinExistence type="inferred from homology"/>
<feature type="active site" description="Charge relay system" evidence="7">
    <location>
        <position position="162"/>
    </location>
</feature>
<feature type="chain" id="PRO_5003090787" evidence="9">
    <location>
        <begin position="26"/>
        <end position="642"/>
    </location>
</feature>
<keyword evidence="3" id="KW-0479">Metal-binding</keyword>
<dbReference type="KEGG" id="bse:Bsel_3071"/>
<accession>D6Y0I5</accession>
<dbReference type="PANTHER" id="PTHR43806">
    <property type="entry name" value="PEPTIDASE S8"/>
    <property type="match status" value="1"/>
</dbReference>
<dbReference type="PROSITE" id="PS50003">
    <property type="entry name" value="PH_DOMAIN"/>
    <property type="match status" value="1"/>
</dbReference>
<evidence type="ECO:0000259" key="10">
    <source>
        <dbReference type="PROSITE" id="PS50003"/>
    </source>
</evidence>
<keyword evidence="6 7" id="KW-0720">Serine protease</keyword>
<evidence type="ECO:0000259" key="11">
    <source>
        <dbReference type="PROSITE" id="PS51272"/>
    </source>
</evidence>
<dbReference type="RefSeq" id="WP_013173957.1">
    <property type="nucleotide sequence ID" value="NC_014219.1"/>
</dbReference>
<dbReference type="InterPro" id="IPR000209">
    <property type="entry name" value="Peptidase_S8/S53_dom"/>
</dbReference>
<dbReference type="PROSITE" id="PS00136">
    <property type="entry name" value="SUBTILASE_ASP"/>
    <property type="match status" value="1"/>
</dbReference>
<dbReference type="PANTHER" id="PTHR43806:SF11">
    <property type="entry name" value="CEREVISIN-RELATED"/>
    <property type="match status" value="1"/>
</dbReference>
<keyword evidence="2 7" id="KW-0645">Protease</keyword>
<dbReference type="GO" id="GO:0004252">
    <property type="term" value="F:serine-type endopeptidase activity"/>
    <property type="evidence" value="ECO:0007669"/>
    <property type="project" value="UniProtKB-UniRule"/>
</dbReference>
<dbReference type="EMBL" id="CP001791">
    <property type="protein sequence ID" value="ADI00553.1"/>
    <property type="molecule type" value="Genomic_DNA"/>
</dbReference>
<dbReference type="InterPro" id="IPR001849">
    <property type="entry name" value="PH_domain"/>
</dbReference>
<dbReference type="GO" id="GO:0046872">
    <property type="term" value="F:metal ion binding"/>
    <property type="evidence" value="ECO:0007669"/>
    <property type="project" value="UniProtKB-KW"/>
</dbReference>
<dbReference type="HOGENOM" id="CLU_011263_15_7_9"/>
<dbReference type="InterPro" id="IPR015500">
    <property type="entry name" value="Peptidase_S8_subtilisin-rel"/>
</dbReference>
<protein>
    <submittedName>
        <fullName evidence="12">Peptidase S8 and S53 subtilisin kexin sedolisin</fullName>
    </submittedName>
</protein>
<dbReference type="InterPro" id="IPR036852">
    <property type="entry name" value="Peptidase_S8/S53_dom_sf"/>
</dbReference>
<feature type="active site" description="Charge relay system" evidence="7">
    <location>
        <position position="323"/>
    </location>
</feature>
<dbReference type="InterPro" id="IPR023828">
    <property type="entry name" value="Peptidase_S8_Ser-AS"/>
</dbReference>
<dbReference type="InterPro" id="IPR050131">
    <property type="entry name" value="Peptidase_S8_subtilisin-like"/>
</dbReference>